<name>A0A643JV59_9EURY</name>
<feature type="binding site" evidence="2">
    <location>
        <begin position="8"/>
        <end position="15"/>
    </location>
    <ligand>
        <name>substrate</name>
    </ligand>
</feature>
<dbReference type="EMBL" id="VZUS01000001">
    <property type="protein sequence ID" value="KAB1186974.1"/>
    <property type="molecule type" value="Genomic_DNA"/>
</dbReference>
<dbReference type="RefSeq" id="WP_151135168.1">
    <property type="nucleotide sequence ID" value="NZ_VZUS01000001.1"/>
</dbReference>
<dbReference type="CDD" id="cd07067">
    <property type="entry name" value="HP_PGM_like"/>
    <property type="match status" value="1"/>
</dbReference>
<dbReference type="InterPro" id="IPR001345">
    <property type="entry name" value="PG/BPGM_mutase_AS"/>
</dbReference>
<accession>A0A643JV59</accession>
<dbReference type="InterPro" id="IPR013078">
    <property type="entry name" value="His_Pase_superF_clade-1"/>
</dbReference>
<dbReference type="PANTHER" id="PTHR48100:SF62">
    <property type="entry name" value="GLUCOSYL-3-PHOSPHOGLYCERATE PHOSPHATASE"/>
    <property type="match status" value="1"/>
</dbReference>
<dbReference type="PANTHER" id="PTHR48100">
    <property type="entry name" value="BROAD-SPECIFICITY PHOSPHATASE YOR283W-RELATED"/>
    <property type="match status" value="1"/>
</dbReference>
<dbReference type="GO" id="GO:0005737">
    <property type="term" value="C:cytoplasm"/>
    <property type="evidence" value="ECO:0007669"/>
    <property type="project" value="TreeGrafter"/>
</dbReference>
<dbReference type="AlphaFoldDB" id="A0A643JV59"/>
<dbReference type="InterPro" id="IPR029033">
    <property type="entry name" value="His_PPase_superfam"/>
</dbReference>
<dbReference type="SMART" id="SM00855">
    <property type="entry name" value="PGAM"/>
    <property type="match status" value="1"/>
</dbReference>
<evidence type="ECO:0000256" key="2">
    <source>
        <dbReference type="PIRSR" id="PIRSR613078-2"/>
    </source>
</evidence>
<dbReference type="PROSITE" id="PS00175">
    <property type="entry name" value="PG_MUTASE"/>
    <property type="match status" value="1"/>
</dbReference>
<gene>
    <name evidence="3" type="ORF">Hfx1149_02580</name>
</gene>
<sequence>MATLLLARHGETTWNLERRVQGWAPVSLSERGRAQAAALARHVVDSYEVDRLVSSDIERAQETARPLARELDIEPVLDPSWRERDVGSLQGFKFDELATQYPQYFLSEVGSPAARERPPSGESLVEVRRRVLTAHEGLAASMTADETVLVVTHGTPIRLALGELKGLDIVEAMQSQPLDNGCLCELEVEVEVDEDVDEPVVHIISENETRFLTA</sequence>
<evidence type="ECO:0000313" key="3">
    <source>
        <dbReference type="EMBL" id="KAB1186974.1"/>
    </source>
</evidence>
<dbReference type="Gene3D" id="3.40.50.1240">
    <property type="entry name" value="Phosphoglycerate mutase-like"/>
    <property type="match status" value="1"/>
</dbReference>
<dbReference type="SUPFAM" id="SSF53254">
    <property type="entry name" value="Phosphoglycerate mutase-like"/>
    <property type="match status" value="1"/>
</dbReference>
<organism evidence="3">
    <name type="scientific">Haloferax sp. CBA1149</name>
    <dbReference type="NCBI Taxonomy" id="2650753"/>
    <lineage>
        <taxon>Archaea</taxon>
        <taxon>Methanobacteriati</taxon>
        <taxon>Methanobacteriota</taxon>
        <taxon>Stenosarchaea group</taxon>
        <taxon>Halobacteria</taxon>
        <taxon>Halobacteriales</taxon>
        <taxon>Haloferacaceae</taxon>
        <taxon>Haloferax</taxon>
    </lineage>
</organism>
<protein>
    <submittedName>
        <fullName evidence="3">Histidine phosphatase family protein</fullName>
    </submittedName>
</protein>
<dbReference type="GO" id="GO:0016791">
    <property type="term" value="F:phosphatase activity"/>
    <property type="evidence" value="ECO:0007669"/>
    <property type="project" value="TreeGrafter"/>
</dbReference>
<feature type="binding site" evidence="2">
    <location>
        <position position="59"/>
    </location>
    <ligand>
        <name>substrate</name>
    </ligand>
</feature>
<evidence type="ECO:0000256" key="1">
    <source>
        <dbReference type="PIRSR" id="PIRSR613078-1"/>
    </source>
</evidence>
<feature type="active site" description="Proton donor/acceptor" evidence="1">
    <location>
        <position position="83"/>
    </location>
</feature>
<proteinExistence type="predicted"/>
<reference evidence="3" key="1">
    <citation type="submission" date="2019-09" db="EMBL/GenBank/DDBJ databases">
        <title>Genomic analysis of Haloferax sp. CBA1149.</title>
        <authorList>
            <person name="Roh S.W."/>
        </authorList>
    </citation>
    <scope>NUCLEOTIDE SEQUENCE</scope>
    <source>
        <strain evidence="3">CBA1149</strain>
    </source>
</reference>
<comment type="caution">
    <text evidence="3">The sequence shown here is derived from an EMBL/GenBank/DDBJ whole genome shotgun (WGS) entry which is preliminary data.</text>
</comment>
<dbReference type="InterPro" id="IPR050275">
    <property type="entry name" value="PGM_Phosphatase"/>
</dbReference>
<dbReference type="Pfam" id="PF00300">
    <property type="entry name" value="His_Phos_1"/>
    <property type="match status" value="1"/>
</dbReference>
<feature type="active site" description="Tele-phosphohistidine intermediate" evidence="1">
    <location>
        <position position="9"/>
    </location>
</feature>